<dbReference type="AlphaFoldDB" id="H3ZFX8"/>
<dbReference type="Proteomes" id="UP000012046">
    <property type="component" value="Unassembled WGS sequence"/>
</dbReference>
<evidence type="ECO:0000313" key="2">
    <source>
        <dbReference type="EMBL" id="EHR40486.1"/>
    </source>
</evidence>
<comment type="similarity">
    <text evidence="1">Belongs to the LOR family.</text>
</comment>
<dbReference type="Gene3D" id="2.40.160.200">
    <property type="entry name" value="LURP1-related"/>
    <property type="match status" value="1"/>
</dbReference>
<dbReference type="PATRIC" id="fig|1129374.4.peg.2257"/>
<evidence type="ECO:0000256" key="1">
    <source>
        <dbReference type="ARBA" id="ARBA00005437"/>
    </source>
</evidence>
<evidence type="ECO:0000313" key="3">
    <source>
        <dbReference type="Proteomes" id="UP000012046"/>
    </source>
</evidence>
<dbReference type="InterPro" id="IPR038595">
    <property type="entry name" value="LOR_sf"/>
</dbReference>
<dbReference type="eggNOG" id="COG4894">
    <property type="taxonomic scope" value="Bacteria"/>
</dbReference>
<sequence length="165" mass="19134">MKYLIKQKLLSLSDSFSIEDERGRAAYLVKGKVFSFSSSQTLFNASAQPLLKIRRKYLTLLPACRIVNNDGSEWLVRKRFWALLKSRFVVETPYGQLEMTGNFWQHEYEIRQQGQLIASISKKWFSWSDTYAVQILKPEWTAQLLAVVIVIDRLQHSDRNSGVGD</sequence>
<dbReference type="RefSeq" id="WP_008950976.1">
    <property type="nucleotide sequence ID" value="NZ_AHTH01000038.1"/>
</dbReference>
<dbReference type="EMBL" id="AHTH01000038">
    <property type="protein sequence ID" value="EHR40486.1"/>
    <property type="molecule type" value="Genomic_DNA"/>
</dbReference>
<dbReference type="InterPro" id="IPR025659">
    <property type="entry name" value="Tubby-like_C"/>
</dbReference>
<keyword evidence="3" id="KW-1185">Reference proteome</keyword>
<protein>
    <recommendedName>
        <fullName evidence="4">LURP-one-related family protein</fullName>
    </recommendedName>
</protein>
<comment type="caution">
    <text evidence="2">The sequence shown here is derived from an EMBL/GenBank/DDBJ whole genome shotgun (WGS) entry which is preliminary data.</text>
</comment>
<dbReference type="STRING" id="1129374.AJE_11374"/>
<reference evidence="2 3" key="1">
    <citation type="journal article" date="2012" name="J. Bacteriol.">
        <title>Genome Sequence of Extracellular-Protease-Producing Alishewanella jeotgali Isolated from Traditional Korean Fermented Seafood.</title>
        <authorList>
            <person name="Jung J."/>
            <person name="Chun J."/>
            <person name="Park W."/>
        </authorList>
    </citation>
    <scope>NUCLEOTIDE SEQUENCE [LARGE SCALE GENOMIC DNA]</scope>
    <source>
        <strain evidence="2 3">KCTC 22429</strain>
    </source>
</reference>
<name>H3ZFX8_9ALTE</name>
<gene>
    <name evidence="2" type="ORF">AJE_11374</name>
</gene>
<dbReference type="Pfam" id="PF04525">
    <property type="entry name" value="LOR"/>
    <property type="match status" value="1"/>
</dbReference>
<dbReference type="SUPFAM" id="SSF54518">
    <property type="entry name" value="Tubby C-terminal domain-like"/>
    <property type="match status" value="1"/>
</dbReference>
<organism evidence="2 3">
    <name type="scientific">Alishewanella jeotgali KCTC 22429</name>
    <dbReference type="NCBI Taxonomy" id="1129374"/>
    <lineage>
        <taxon>Bacteria</taxon>
        <taxon>Pseudomonadati</taxon>
        <taxon>Pseudomonadota</taxon>
        <taxon>Gammaproteobacteria</taxon>
        <taxon>Alteromonadales</taxon>
        <taxon>Alteromonadaceae</taxon>
        <taxon>Alishewanella</taxon>
    </lineage>
</organism>
<dbReference type="InterPro" id="IPR007612">
    <property type="entry name" value="LOR"/>
</dbReference>
<accession>H3ZFX8</accession>
<proteinExistence type="inferred from homology"/>
<evidence type="ECO:0008006" key="4">
    <source>
        <dbReference type="Google" id="ProtNLM"/>
    </source>
</evidence>